<dbReference type="Gene3D" id="3.30.160.60">
    <property type="entry name" value="Classic Zinc Finger"/>
    <property type="match status" value="2"/>
</dbReference>
<keyword evidence="7" id="KW-0539">Nucleus</keyword>
<dbReference type="EMBL" id="AVOT02010663">
    <property type="protein sequence ID" value="MBW0490590.1"/>
    <property type="molecule type" value="Genomic_DNA"/>
</dbReference>
<evidence type="ECO:0000256" key="8">
    <source>
        <dbReference type="ARBA" id="ARBA00038089"/>
    </source>
</evidence>
<feature type="region of interest" description="Disordered" evidence="10">
    <location>
        <begin position="442"/>
        <end position="483"/>
    </location>
</feature>
<protein>
    <recommendedName>
        <fullName evidence="11">C2H2-type domain-containing protein</fullName>
    </recommendedName>
</protein>
<sequence length="921" mass="101734">MTIINLNPHKTLPINTNLTNPSLLKCEWQEPPCSELFPDPEALYCHLCEHHIGRKSTGNLTLRCHWKNCETVCIKRDHITSHLRVHTPLKPHNCDVCGKAFKRPQDLKKHEKIHTEAHRIQHKQSKALTVSPLTPNPKQFITTSPLIHQHYQVNHHLRNPSQSQSQPQLHHQPSSYSSYLYLDQLNNNPQQFPTLTTNHLVQQQQELNSQTSLQSIPNHTLQQPNYPSILSNSTIGSNHPTASSNTFDTVSNPIFPSWPSYPTSNHLPISNIIAPTSTPQIDSSHHLTSNHTQSVYPFLPPLPPHRSTICESNNNTIFDWSLPSQSQKLDHYHHITESIGSPSSTTSNNYTQSSSSPPNKFQSFSGNGSSNTKSQSNDHLLQNIYTPRQPEIFNNLLIGQKRDFDDAANELLSRCKRGKFQEDSDQTIAHLSKLLAIDPNAQLPNLEPHNSQSDTSSPVSSPHSCASEVRSTLTPPSDFDWLGEKTESNKLTELLASIGNEIETTTAAMFGSTWPELLFDFSLPINEVSSIKSKPSSFSSPSIAYTTSHSNTNRPSSRAQRPNPNIPSAPQFSPTATNFSSASSLNYPSLPTFYATTPSSNPSLSDSQIRVSKPLPLPQLSASSNYPISINLHKVNPLQRAVPSLGRTSAEVGISTQAKDEVEVSIKGQAGSPASRNQPLNQRSSSDSLELAPLSGRKCSISSEMTLPPLRTLFGDTDPTSLASALRSSPPSSPHSTGVSRTSLTNQSIYPSLTNLAANLTRNGIDEIGQPQVCVERPGTADSLARSVRSMNLASRKASIASLGSSPSAPEDRLNELAEESLIETIINEEHHHQDLRFKRSRLSHQTSQSPTNQMALAMTSVEKEKLENARRQLALIHSLIIKINETHRSIVLKRACHKIKQEFEDKEEDFICSAIAEAVI</sequence>
<evidence type="ECO:0000313" key="13">
    <source>
        <dbReference type="Proteomes" id="UP000765509"/>
    </source>
</evidence>
<evidence type="ECO:0000256" key="7">
    <source>
        <dbReference type="ARBA" id="ARBA00023242"/>
    </source>
</evidence>
<comment type="similarity">
    <text evidence="8">Belongs to the pacC/RIM101 family.</text>
</comment>
<dbReference type="OrthoDB" id="2507583at2759"/>
<dbReference type="PANTHER" id="PTHR47257">
    <property type="entry name" value="PH-RESPONSE TRANSCRIPTION FACTOR PACC/RIM101"/>
    <property type="match status" value="1"/>
</dbReference>
<feature type="compositionally biased region" description="Low complexity" evidence="10">
    <location>
        <begin position="451"/>
        <end position="467"/>
    </location>
</feature>
<evidence type="ECO:0000256" key="5">
    <source>
        <dbReference type="ARBA" id="ARBA00022771"/>
    </source>
</evidence>
<evidence type="ECO:0000256" key="2">
    <source>
        <dbReference type="ARBA" id="ARBA00022491"/>
    </source>
</evidence>
<dbReference type="GO" id="GO:0005634">
    <property type="term" value="C:nucleus"/>
    <property type="evidence" value="ECO:0007669"/>
    <property type="project" value="UniProtKB-SubCell"/>
</dbReference>
<evidence type="ECO:0000256" key="9">
    <source>
        <dbReference type="PROSITE-ProRule" id="PRU00042"/>
    </source>
</evidence>
<feature type="compositionally biased region" description="Polar residues" evidence="10">
    <location>
        <begin position="544"/>
        <end position="580"/>
    </location>
</feature>
<feature type="region of interest" description="Disordered" evidence="10">
    <location>
        <begin position="710"/>
        <end position="744"/>
    </location>
</feature>
<evidence type="ECO:0000256" key="3">
    <source>
        <dbReference type="ARBA" id="ARBA00022723"/>
    </source>
</evidence>
<feature type="region of interest" description="Disordered" evidence="10">
    <location>
        <begin position="531"/>
        <end position="580"/>
    </location>
</feature>
<keyword evidence="6" id="KW-0862">Zinc</keyword>
<feature type="compositionally biased region" description="Polar residues" evidence="10">
    <location>
        <begin position="672"/>
        <end position="688"/>
    </location>
</feature>
<dbReference type="PROSITE" id="PS00028">
    <property type="entry name" value="ZINC_FINGER_C2H2_1"/>
    <property type="match status" value="2"/>
</dbReference>
<dbReference type="InterPro" id="IPR050806">
    <property type="entry name" value="pacC/RIM101"/>
</dbReference>
<evidence type="ECO:0000256" key="6">
    <source>
        <dbReference type="ARBA" id="ARBA00022833"/>
    </source>
</evidence>
<dbReference type="PANTHER" id="PTHR47257:SF1">
    <property type="entry name" value="PH-RESPONSE TRANSCRIPTION FACTOR PACC_RIM101"/>
    <property type="match status" value="1"/>
</dbReference>
<feature type="compositionally biased region" description="Polar residues" evidence="10">
    <location>
        <begin position="360"/>
        <end position="376"/>
    </location>
</feature>
<dbReference type="Proteomes" id="UP000765509">
    <property type="component" value="Unassembled WGS sequence"/>
</dbReference>
<evidence type="ECO:0000256" key="1">
    <source>
        <dbReference type="ARBA" id="ARBA00004123"/>
    </source>
</evidence>
<dbReference type="InterPro" id="IPR036236">
    <property type="entry name" value="Znf_C2H2_sf"/>
</dbReference>
<evidence type="ECO:0000256" key="4">
    <source>
        <dbReference type="ARBA" id="ARBA00022737"/>
    </source>
</evidence>
<evidence type="ECO:0000259" key="11">
    <source>
        <dbReference type="PROSITE" id="PS50157"/>
    </source>
</evidence>
<feature type="region of interest" description="Disordered" evidence="10">
    <location>
        <begin position="337"/>
        <end position="376"/>
    </location>
</feature>
<feature type="compositionally biased region" description="Low complexity" evidence="10">
    <location>
        <begin position="531"/>
        <end position="543"/>
    </location>
</feature>
<gene>
    <name evidence="12" type="ORF">O181_030305</name>
</gene>
<comment type="subcellular location">
    <subcellularLocation>
        <location evidence="1">Nucleus</location>
    </subcellularLocation>
</comment>
<evidence type="ECO:0000256" key="10">
    <source>
        <dbReference type="SAM" id="MobiDB-lite"/>
    </source>
</evidence>
<feature type="domain" description="C2H2-type" evidence="11">
    <location>
        <begin position="62"/>
        <end position="91"/>
    </location>
</feature>
<dbReference type="AlphaFoldDB" id="A0A9Q3CW22"/>
<keyword evidence="3" id="KW-0479">Metal-binding</keyword>
<feature type="region of interest" description="Disordered" evidence="10">
    <location>
        <begin position="669"/>
        <end position="692"/>
    </location>
</feature>
<feature type="compositionally biased region" description="Low complexity" evidence="10">
    <location>
        <begin position="341"/>
        <end position="359"/>
    </location>
</feature>
<feature type="domain" description="C2H2-type" evidence="11">
    <location>
        <begin position="92"/>
        <end position="119"/>
    </location>
</feature>
<comment type="caution">
    <text evidence="12">The sequence shown here is derived from an EMBL/GenBank/DDBJ whole genome shotgun (WGS) entry which is preliminary data.</text>
</comment>
<keyword evidence="5 9" id="KW-0863">Zinc-finger</keyword>
<keyword evidence="13" id="KW-1185">Reference proteome</keyword>
<dbReference type="SMART" id="SM00355">
    <property type="entry name" value="ZnF_C2H2"/>
    <property type="match status" value="3"/>
</dbReference>
<keyword evidence="2" id="KW-0678">Repressor</keyword>
<dbReference type="FunFam" id="3.30.160.60:FF:002343">
    <property type="entry name" value="Zinc finger protein 33A"/>
    <property type="match status" value="1"/>
</dbReference>
<dbReference type="SUPFAM" id="SSF57667">
    <property type="entry name" value="beta-beta-alpha zinc fingers"/>
    <property type="match status" value="1"/>
</dbReference>
<dbReference type="PROSITE" id="PS50157">
    <property type="entry name" value="ZINC_FINGER_C2H2_2"/>
    <property type="match status" value="2"/>
</dbReference>
<name>A0A9Q3CW22_9BASI</name>
<dbReference type="GO" id="GO:0008270">
    <property type="term" value="F:zinc ion binding"/>
    <property type="evidence" value="ECO:0007669"/>
    <property type="project" value="UniProtKB-KW"/>
</dbReference>
<organism evidence="12 13">
    <name type="scientific">Austropuccinia psidii MF-1</name>
    <dbReference type="NCBI Taxonomy" id="1389203"/>
    <lineage>
        <taxon>Eukaryota</taxon>
        <taxon>Fungi</taxon>
        <taxon>Dikarya</taxon>
        <taxon>Basidiomycota</taxon>
        <taxon>Pucciniomycotina</taxon>
        <taxon>Pucciniomycetes</taxon>
        <taxon>Pucciniales</taxon>
        <taxon>Sphaerophragmiaceae</taxon>
        <taxon>Austropuccinia</taxon>
    </lineage>
</organism>
<reference evidence="12" key="1">
    <citation type="submission" date="2021-03" db="EMBL/GenBank/DDBJ databases">
        <title>Draft genome sequence of rust myrtle Austropuccinia psidii MF-1, a brazilian biotype.</title>
        <authorList>
            <person name="Quecine M.C."/>
            <person name="Pachon D.M.R."/>
            <person name="Bonatelli M.L."/>
            <person name="Correr F.H."/>
            <person name="Franceschini L.M."/>
            <person name="Leite T.F."/>
            <person name="Margarido G.R.A."/>
            <person name="Almeida C.A."/>
            <person name="Ferrarezi J.A."/>
            <person name="Labate C.A."/>
        </authorList>
    </citation>
    <scope>NUCLEOTIDE SEQUENCE</scope>
    <source>
        <strain evidence="12">MF-1</strain>
    </source>
</reference>
<proteinExistence type="inferred from homology"/>
<dbReference type="GO" id="GO:0045944">
    <property type="term" value="P:positive regulation of transcription by RNA polymerase II"/>
    <property type="evidence" value="ECO:0007669"/>
    <property type="project" value="TreeGrafter"/>
</dbReference>
<keyword evidence="4" id="KW-0677">Repeat</keyword>
<accession>A0A9Q3CW22</accession>
<dbReference type="InterPro" id="IPR013087">
    <property type="entry name" value="Znf_C2H2_type"/>
</dbReference>
<evidence type="ECO:0000313" key="12">
    <source>
        <dbReference type="EMBL" id="MBW0490590.1"/>
    </source>
</evidence>
<feature type="compositionally biased region" description="Low complexity" evidence="10">
    <location>
        <begin position="719"/>
        <end position="737"/>
    </location>
</feature>